<evidence type="ECO:0000313" key="2">
    <source>
        <dbReference type="EMBL" id="KAK5925733.1"/>
    </source>
</evidence>
<keyword evidence="3" id="KW-1185">Reference proteome</keyword>
<sequence length="132" mass="14185">MESDRMWFYPPEPPGFVGGGLPTPQLFFRSRVFVWRVEVLAEVSAGRTLSAVAEMCTSPSLATTPRYVSSAMCPAGTQSSQRSSPVDPVPRQPGAKRVCQWAGGLRGITPSYPSSARLTKPSFLPSLPPCVA</sequence>
<evidence type="ECO:0000256" key="1">
    <source>
        <dbReference type="SAM" id="MobiDB-lite"/>
    </source>
</evidence>
<name>A0AAN8HS20_CHAGU</name>
<comment type="caution">
    <text evidence="2">The sequence shown here is derived from an EMBL/GenBank/DDBJ whole genome shotgun (WGS) entry which is preliminary data.</text>
</comment>
<feature type="region of interest" description="Disordered" evidence="1">
    <location>
        <begin position="72"/>
        <end position="94"/>
    </location>
</feature>
<accession>A0AAN8HS20</accession>
<evidence type="ECO:0000313" key="3">
    <source>
        <dbReference type="Proteomes" id="UP001331515"/>
    </source>
</evidence>
<dbReference type="Proteomes" id="UP001331515">
    <property type="component" value="Unassembled WGS sequence"/>
</dbReference>
<dbReference type="AlphaFoldDB" id="A0AAN8HS20"/>
<organism evidence="2 3">
    <name type="scientific">Champsocephalus gunnari</name>
    <name type="common">Mackerel icefish</name>
    <dbReference type="NCBI Taxonomy" id="52237"/>
    <lineage>
        <taxon>Eukaryota</taxon>
        <taxon>Metazoa</taxon>
        <taxon>Chordata</taxon>
        <taxon>Craniata</taxon>
        <taxon>Vertebrata</taxon>
        <taxon>Euteleostomi</taxon>
        <taxon>Actinopterygii</taxon>
        <taxon>Neopterygii</taxon>
        <taxon>Teleostei</taxon>
        <taxon>Neoteleostei</taxon>
        <taxon>Acanthomorphata</taxon>
        <taxon>Eupercaria</taxon>
        <taxon>Perciformes</taxon>
        <taxon>Notothenioidei</taxon>
        <taxon>Channichthyidae</taxon>
        <taxon>Champsocephalus</taxon>
    </lineage>
</organism>
<dbReference type="EMBL" id="JAURVH010001520">
    <property type="protein sequence ID" value="KAK5925733.1"/>
    <property type="molecule type" value="Genomic_DNA"/>
</dbReference>
<proteinExistence type="predicted"/>
<gene>
    <name evidence="2" type="ORF">CgunFtcFv8_018232</name>
</gene>
<reference evidence="2 3" key="1">
    <citation type="journal article" date="2023" name="Mol. Biol. Evol.">
        <title>Genomics of Secondarily Temperate Adaptation in the Only Non-Antarctic Icefish.</title>
        <authorList>
            <person name="Rivera-Colon A.G."/>
            <person name="Rayamajhi N."/>
            <person name="Minhas B.F."/>
            <person name="Madrigal G."/>
            <person name="Bilyk K.T."/>
            <person name="Yoon V."/>
            <person name="Hune M."/>
            <person name="Gregory S."/>
            <person name="Cheng C.H.C."/>
            <person name="Catchen J.M."/>
        </authorList>
    </citation>
    <scope>NUCLEOTIDE SEQUENCE [LARGE SCALE GENOMIC DNA]</scope>
    <source>
        <tissue evidence="2">White muscle</tissue>
    </source>
</reference>
<protein>
    <submittedName>
        <fullName evidence="2">Uncharacterized protein</fullName>
    </submittedName>
</protein>